<feature type="active site" description="Charge relay system" evidence="6 7">
    <location>
        <position position="544"/>
    </location>
</feature>
<dbReference type="CDD" id="cd07489">
    <property type="entry name" value="Peptidases_S8_5"/>
    <property type="match status" value="1"/>
</dbReference>
<comment type="caution">
    <text evidence="13">The sequence shown here is derived from an EMBL/GenBank/DDBJ whole genome shotgun (WGS) entry which is preliminary data.</text>
</comment>
<dbReference type="PANTHER" id="PTHR43806">
    <property type="entry name" value="PEPTIDASE S8"/>
    <property type="match status" value="1"/>
</dbReference>
<comment type="similarity">
    <text evidence="1 7 8">Belongs to the peptidase S8 family.</text>
</comment>
<dbReference type="Gene3D" id="3.40.50.200">
    <property type="entry name" value="Peptidase S8/S53 domain"/>
    <property type="match status" value="2"/>
</dbReference>
<evidence type="ECO:0000313" key="13">
    <source>
        <dbReference type="EMBL" id="KAK4445714.1"/>
    </source>
</evidence>
<dbReference type="PANTHER" id="PTHR43806:SF66">
    <property type="entry name" value="SERIN ENDOPEPTIDASE"/>
    <property type="match status" value="1"/>
</dbReference>
<dbReference type="InterPro" id="IPR023827">
    <property type="entry name" value="Peptidase_S8_Asp-AS"/>
</dbReference>
<feature type="region of interest" description="Disordered" evidence="9">
    <location>
        <begin position="96"/>
        <end position="118"/>
    </location>
</feature>
<protein>
    <submittedName>
        <fullName evidence="13">Subtilase</fullName>
    </submittedName>
</protein>
<evidence type="ECO:0000256" key="10">
    <source>
        <dbReference type="SAM" id="SignalP"/>
    </source>
</evidence>
<evidence type="ECO:0000256" key="8">
    <source>
        <dbReference type="RuleBase" id="RU003355"/>
    </source>
</evidence>
<feature type="domain" description="C5a peptidase/Subtilisin-like protease SBT2-like Fn3-like" evidence="12">
    <location>
        <begin position="622"/>
        <end position="745"/>
    </location>
</feature>
<evidence type="ECO:0000259" key="11">
    <source>
        <dbReference type="Pfam" id="PF00082"/>
    </source>
</evidence>
<evidence type="ECO:0000313" key="14">
    <source>
        <dbReference type="Proteomes" id="UP001321760"/>
    </source>
</evidence>
<dbReference type="Proteomes" id="UP001321760">
    <property type="component" value="Unassembled WGS sequence"/>
</dbReference>
<feature type="active site" description="Charge relay system" evidence="6 7">
    <location>
        <position position="216"/>
    </location>
</feature>
<dbReference type="InterPro" id="IPR034187">
    <property type="entry name" value="Peptidases_S8_5"/>
</dbReference>
<dbReference type="SUPFAM" id="SSF52743">
    <property type="entry name" value="Subtilisin-like"/>
    <property type="match status" value="1"/>
</dbReference>
<reference evidence="13" key="2">
    <citation type="submission" date="2023-05" db="EMBL/GenBank/DDBJ databases">
        <authorList>
            <consortium name="Lawrence Berkeley National Laboratory"/>
            <person name="Steindorff A."/>
            <person name="Hensen N."/>
            <person name="Bonometti L."/>
            <person name="Westerberg I."/>
            <person name="Brannstrom I.O."/>
            <person name="Guillou S."/>
            <person name="Cros-Aarteil S."/>
            <person name="Calhoun S."/>
            <person name="Haridas S."/>
            <person name="Kuo A."/>
            <person name="Mondo S."/>
            <person name="Pangilinan J."/>
            <person name="Riley R."/>
            <person name="Labutti K."/>
            <person name="Andreopoulos B."/>
            <person name="Lipzen A."/>
            <person name="Chen C."/>
            <person name="Yanf M."/>
            <person name="Daum C."/>
            <person name="Ng V."/>
            <person name="Clum A."/>
            <person name="Ohm R."/>
            <person name="Martin F."/>
            <person name="Silar P."/>
            <person name="Natvig D."/>
            <person name="Lalanne C."/>
            <person name="Gautier V."/>
            <person name="Ament-Velasquez S.L."/>
            <person name="Kruys A."/>
            <person name="Hutchinson M.I."/>
            <person name="Powell A.J."/>
            <person name="Barry K."/>
            <person name="Miller A.N."/>
            <person name="Grigoriev I.V."/>
            <person name="Debuchy R."/>
            <person name="Gladieux P."/>
            <person name="Thoren M.H."/>
            <person name="Johannesson H."/>
        </authorList>
    </citation>
    <scope>NUCLEOTIDE SEQUENCE</scope>
    <source>
        <strain evidence="13">PSN243</strain>
    </source>
</reference>
<dbReference type="GO" id="GO:0004252">
    <property type="term" value="F:serine-type endopeptidase activity"/>
    <property type="evidence" value="ECO:0007669"/>
    <property type="project" value="UniProtKB-UniRule"/>
</dbReference>
<dbReference type="PRINTS" id="PR00723">
    <property type="entry name" value="SUBTILISIN"/>
</dbReference>
<dbReference type="InterPro" id="IPR000209">
    <property type="entry name" value="Peptidase_S8/S53_dom"/>
</dbReference>
<evidence type="ECO:0000256" key="6">
    <source>
        <dbReference type="PIRSR" id="PIRSR615500-1"/>
    </source>
</evidence>
<keyword evidence="4 7" id="KW-0378">Hydrolase</keyword>
<dbReference type="InterPro" id="IPR013783">
    <property type="entry name" value="Ig-like_fold"/>
</dbReference>
<dbReference type="Pfam" id="PF00082">
    <property type="entry name" value="Peptidase_S8"/>
    <property type="match status" value="1"/>
</dbReference>
<dbReference type="InterPro" id="IPR050131">
    <property type="entry name" value="Peptidase_S8_subtilisin-like"/>
</dbReference>
<dbReference type="InterPro" id="IPR022398">
    <property type="entry name" value="Peptidase_S8_His-AS"/>
</dbReference>
<keyword evidence="14" id="KW-1185">Reference proteome</keyword>
<dbReference type="InterPro" id="IPR036852">
    <property type="entry name" value="Peptidase_S8/S53_dom_sf"/>
</dbReference>
<evidence type="ECO:0000256" key="4">
    <source>
        <dbReference type="ARBA" id="ARBA00022801"/>
    </source>
</evidence>
<dbReference type="GO" id="GO:0016020">
    <property type="term" value="C:membrane"/>
    <property type="evidence" value="ECO:0007669"/>
    <property type="project" value="InterPro"/>
</dbReference>
<keyword evidence="3 10" id="KW-0732">Signal</keyword>
<dbReference type="Gene3D" id="2.60.40.10">
    <property type="entry name" value="Immunoglobulins"/>
    <property type="match status" value="1"/>
</dbReference>
<dbReference type="Pfam" id="PF06280">
    <property type="entry name" value="fn3_5"/>
    <property type="match status" value="1"/>
</dbReference>
<dbReference type="PROSITE" id="PS00137">
    <property type="entry name" value="SUBTILASE_HIS"/>
    <property type="match status" value="1"/>
</dbReference>
<keyword evidence="5 7" id="KW-0720">Serine protease</keyword>
<feature type="active site" description="Charge relay system" evidence="6 7">
    <location>
        <position position="162"/>
    </location>
</feature>
<dbReference type="GO" id="GO:0006508">
    <property type="term" value="P:proteolysis"/>
    <property type="evidence" value="ECO:0007669"/>
    <property type="project" value="UniProtKB-KW"/>
</dbReference>
<organism evidence="13 14">
    <name type="scientific">Podospora aff. communis PSN243</name>
    <dbReference type="NCBI Taxonomy" id="3040156"/>
    <lineage>
        <taxon>Eukaryota</taxon>
        <taxon>Fungi</taxon>
        <taxon>Dikarya</taxon>
        <taxon>Ascomycota</taxon>
        <taxon>Pezizomycotina</taxon>
        <taxon>Sordariomycetes</taxon>
        <taxon>Sordariomycetidae</taxon>
        <taxon>Sordariales</taxon>
        <taxon>Podosporaceae</taxon>
        <taxon>Podospora</taxon>
    </lineage>
</organism>
<dbReference type="PROSITE" id="PS00136">
    <property type="entry name" value="SUBTILASE_ASP"/>
    <property type="match status" value="1"/>
</dbReference>
<evidence type="ECO:0000256" key="3">
    <source>
        <dbReference type="ARBA" id="ARBA00022729"/>
    </source>
</evidence>
<dbReference type="PROSITE" id="PS00138">
    <property type="entry name" value="SUBTILASE_SER"/>
    <property type="match status" value="1"/>
</dbReference>
<dbReference type="InterPro" id="IPR023828">
    <property type="entry name" value="Peptidase_S8_Ser-AS"/>
</dbReference>
<dbReference type="EMBL" id="MU865963">
    <property type="protein sequence ID" value="KAK4445714.1"/>
    <property type="molecule type" value="Genomic_DNA"/>
</dbReference>
<evidence type="ECO:0000256" key="7">
    <source>
        <dbReference type="PROSITE-ProRule" id="PRU01240"/>
    </source>
</evidence>
<evidence type="ECO:0000256" key="5">
    <source>
        <dbReference type="ARBA" id="ARBA00022825"/>
    </source>
</evidence>
<evidence type="ECO:0000256" key="2">
    <source>
        <dbReference type="ARBA" id="ARBA00022670"/>
    </source>
</evidence>
<dbReference type="InterPro" id="IPR010435">
    <property type="entry name" value="C5a/SBT2-like_Fn3"/>
</dbReference>
<proteinExistence type="inferred from homology"/>
<reference evidence="13" key="1">
    <citation type="journal article" date="2023" name="Mol. Phylogenet. Evol.">
        <title>Genome-scale phylogeny and comparative genomics of the fungal order Sordariales.</title>
        <authorList>
            <person name="Hensen N."/>
            <person name="Bonometti L."/>
            <person name="Westerberg I."/>
            <person name="Brannstrom I.O."/>
            <person name="Guillou S."/>
            <person name="Cros-Aarteil S."/>
            <person name="Calhoun S."/>
            <person name="Haridas S."/>
            <person name="Kuo A."/>
            <person name="Mondo S."/>
            <person name="Pangilinan J."/>
            <person name="Riley R."/>
            <person name="LaButti K."/>
            <person name="Andreopoulos B."/>
            <person name="Lipzen A."/>
            <person name="Chen C."/>
            <person name="Yan M."/>
            <person name="Daum C."/>
            <person name="Ng V."/>
            <person name="Clum A."/>
            <person name="Steindorff A."/>
            <person name="Ohm R.A."/>
            <person name="Martin F."/>
            <person name="Silar P."/>
            <person name="Natvig D.O."/>
            <person name="Lalanne C."/>
            <person name="Gautier V."/>
            <person name="Ament-Velasquez S.L."/>
            <person name="Kruys A."/>
            <person name="Hutchinson M.I."/>
            <person name="Powell A.J."/>
            <person name="Barry K."/>
            <person name="Miller A.N."/>
            <person name="Grigoriev I.V."/>
            <person name="Debuchy R."/>
            <person name="Gladieux P."/>
            <person name="Hiltunen Thoren M."/>
            <person name="Johannesson H."/>
        </authorList>
    </citation>
    <scope>NUCLEOTIDE SEQUENCE</scope>
    <source>
        <strain evidence="13">PSN243</strain>
    </source>
</reference>
<feature type="domain" description="Peptidase S8/S53" evidence="11">
    <location>
        <begin position="153"/>
        <end position="578"/>
    </location>
</feature>
<name>A0AAV9GA57_9PEZI</name>
<evidence type="ECO:0000256" key="9">
    <source>
        <dbReference type="SAM" id="MobiDB-lite"/>
    </source>
</evidence>
<dbReference type="InterPro" id="IPR015500">
    <property type="entry name" value="Peptidase_S8_subtilisin-rel"/>
</dbReference>
<keyword evidence="2 7" id="KW-0645">Protease</keyword>
<sequence length="918" mass="97850">MLLPWTLVPVFGTLSTLLGHVSAAVVPRAYLVEFATGHNVDSFYNALATQHINVTPRLNMTYSLFNGSSFQLDRSPDVATTLDKIRSMPAVKTLWPADHDSDPAQAPTPQVEADHGFPISGSKIEKRQAADNSSYSPHIMTQVDQLHAKGITGKGIRVAIVDTGIDYKHPALGGCFGPGCLVSHGYDFIGETITNPDTGGWLPTPDDDPYDGCHGHGTHVAGIIAAQTNPLGLVGAAPGVELGAYRVATCAGNPDLDATIAAMNRAYDDGADIINLSLNFRNQWNEHPVSVTAQRIVERGVPVIAAMGNNGDQGLWSLGSPAAGLGLSGISNFINTETPMFHQAAQYTVDNTSEQQFGWHPGFPVLPTLSMPLYAPIIIDPNDACRPLPDNTPDLSQFVVLVQEVLGTSPTGCTTANKLQHASQKGAKYALVYRVADGPTSVIEASLWVQGVGMVTKATGEEWVRLLRNGSEVSVNITDPDSPDARQVVYSPRNTATGGLVAPRSSWGLTWELDVKPQFGAPGQNILSTWLMRDGGYRVQSGTSMASPLVTAIYALLMEARGTKDPATLQRLLSATAKPNIWYNSRTTNPDILAPVPQQGAGLVQAHDAALATVLLNVSSLAFNDSAHFPGHAAFTITNLGSAPVTYHLSHIHAATIYASSGSYTPDPAAFSLQRFDSTLETPTSWATLSFSPTTVTIPPGSTTTITITPTPPTSLDPGRLPVYSGYIVLNTTSPSTTPNLTLPYAGVAGPLYPLPVIAFANDTTAGFPQTYLGRWVEQGTDPVPENTTFLIPRPSGPPNAPGEKDRRIGYPTAVVTRKLGSRMVRIDVIALDGATNGTEVVLGREIVGSVEGYPLHLVEGPGDDTVPFSGMLSDGRVVPEGRYAFLARYLRLFGEVEREGDWIVEELPGFLLRYQAT</sequence>
<dbReference type="PROSITE" id="PS51892">
    <property type="entry name" value="SUBTILASE"/>
    <property type="match status" value="1"/>
</dbReference>
<accession>A0AAV9GA57</accession>
<evidence type="ECO:0000259" key="12">
    <source>
        <dbReference type="Pfam" id="PF06280"/>
    </source>
</evidence>
<dbReference type="AlphaFoldDB" id="A0AAV9GA57"/>
<feature type="chain" id="PRO_5043541341" evidence="10">
    <location>
        <begin position="24"/>
        <end position="918"/>
    </location>
</feature>
<dbReference type="Gene3D" id="3.50.30.30">
    <property type="match status" value="1"/>
</dbReference>
<gene>
    <name evidence="13" type="ORF">QBC34DRAFT_357951</name>
</gene>
<evidence type="ECO:0000256" key="1">
    <source>
        <dbReference type="ARBA" id="ARBA00011073"/>
    </source>
</evidence>
<feature type="signal peptide" evidence="10">
    <location>
        <begin position="1"/>
        <end position="23"/>
    </location>
</feature>